<protein>
    <recommendedName>
        <fullName evidence="9">GPI inositol-deacylase</fullName>
    </recommendedName>
</protein>
<evidence type="ECO:0000256" key="3">
    <source>
        <dbReference type="ARBA" id="ARBA00004370"/>
    </source>
</evidence>
<keyword evidence="5" id="KW-0496">Mitochondrion</keyword>
<evidence type="ECO:0000256" key="1">
    <source>
        <dbReference type="ARBA" id="ARBA00004173"/>
    </source>
</evidence>
<keyword evidence="4" id="KW-0256">Endoplasmic reticulum</keyword>
<dbReference type="InterPro" id="IPR029058">
    <property type="entry name" value="AB_hydrolase_fold"/>
</dbReference>
<dbReference type="Proteomes" id="UP001590951">
    <property type="component" value="Unassembled WGS sequence"/>
</dbReference>
<dbReference type="InterPro" id="IPR052374">
    <property type="entry name" value="SERAC1"/>
</dbReference>
<organism evidence="7 8">
    <name type="scientific">Lepraria finkii</name>
    <dbReference type="NCBI Taxonomy" id="1340010"/>
    <lineage>
        <taxon>Eukaryota</taxon>
        <taxon>Fungi</taxon>
        <taxon>Dikarya</taxon>
        <taxon>Ascomycota</taxon>
        <taxon>Pezizomycotina</taxon>
        <taxon>Lecanoromycetes</taxon>
        <taxon>OSLEUM clade</taxon>
        <taxon>Lecanoromycetidae</taxon>
        <taxon>Lecanorales</taxon>
        <taxon>Lecanorineae</taxon>
        <taxon>Stereocaulaceae</taxon>
        <taxon>Lepraria</taxon>
    </lineage>
</organism>
<evidence type="ECO:0000256" key="4">
    <source>
        <dbReference type="ARBA" id="ARBA00022824"/>
    </source>
</evidence>
<name>A0ABR4BHG9_9LECA</name>
<evidence type="ECO:0008006" key="9">
    <source>
        <dbReference type="Google" id="ProtNLM"/>
    </source>
</evidence>
<dbReference type="PANTHER" id="PTHR48182:SF2">
    <property type="entry name" value="PROTEIN SERAC1"/>
    <property type="match status" value="1"/>
</dbReference>
<accession>A0ABR4BHG9</accession>
<sequence>MGYEVVADVGLSTLYEPSQEEPIVDIVFVHGLQGHPKRTWTKHIGYESSKSEQTGTYKRRWRQRLSIRPKEGAGNEHLIEKRSSEVFWPADLLPRDCSSARILTFGYDSAVANFFGDAVSQNNVSAHAKDLLFALTRYRKTCRSRPLMLVAHSLGGIVVKESLRRAEIAEDAELKDFQSSLRAIVFLGTPHRGSGYAQIGDVLRRVAAVTGMDTNDRNLHTLRYDSSELEMAREEFTRQWRRGRFTVKTFQEAKGLKGLQGLNEKV</sequence>
<keyword evidence="6" id="KW-0472">Membrane</keyword>
<dbReference type="SUPFAM" id="SSF53474">
    <property type="entry name" value="alpha/beta-Hydrolases"/>
    <property type="match status" value="1"/>
</dbReference>
<dbReference type="PANTHER" id="PTHR48182">
    <property type="entry name" value="PROTEIN SERAC1"/>
    <property type="match status" value="1"/>
</dbReference>
<proteinExistence type="predicted"/>
<dbReference type="Gene3D" id="3.40.50.1820">
    <property type="entry name" value="alpha/beta hydrolase"/>
    <property type="match status" value="1"/>
</dbReference>
<evidence type="ECO:0000313" key="8">
    <source>
        <dbReference type="Proteomes" id="UP001590951"/>
    </source>
</evidence>
<dbReference type="EMBL" id="JBHFEH010000005">
    <property type="protein sequence ID" value="KAL2057266.1"/>
    <property type="molecule type" value="Genomic_DNA"/>
</dbReference>
<keyword evidence="8" id="KW-1185">Reference proteome</keyword>
<evidence type="ECO:0000256" key="6">
    <source>
        <dbReference type="ARBA" id="ARBA00023136"/>
    </source>
</evidence>
<evidence type="ECO:0000256" key="2">
    <source>
        <dbReference type="ARBA" id="ARBA00004240"/>
    </source>
</evidence>
<gene>
    <name evidence="7" type="ORF">ABVK25_002319</name>
</gene>
<evidence type="ECO:0000256" key="5">
    <source>
        <dbReference type="ARBA" id="ARBA00023128"/>
    </source>
</evidence>
<reference evidence="7 8" key="1">
    <citation type="submission" date="2024-09" db="EMBL/GenBank/DDBJ databases">
        <title>Rethinking Asexuality: The Enigmatic Case of Functional Sexual Genes in Lepraria (Stereocaulaceae).</title>
        <authorList>
            <person name="Doellman M."/>
            <person name="Sun Y."/>
            <person name="Barcenas-Pena A."/>
            <person name="Lumbsch H.T."/>
            <person name="Grewe F."/>
        </authorList>
    </citation>
    <scope>NUCLEOTIDE SEQUENCE [LARGE SCALE GENOMIC DNA]</scope>
    <source>
        <strain evidence="7 8">Grewe 0041</strain>
    </source>
</reference>
<comment type="subcellular location">
    <subcellularLocation>
        <location evidence="2">Endoplasmic reticulum</location>
    </subcellularLocation>
    <subcellularLocation>
        <location evidence="3">Membrane</location>
    </subcellularLocation>
    <subcellularLocation>
        <location evidence="1">Mitochondrion</location>
    </subcellularLocation>
</comment>
<evidence type="ECO:0000313" key="7">
    <source>
        <dbReference type="EMBL" id="KAL2057266.1"/>
    </source>
</evidence>
<comment type="caution">
    <text evidence="7">The sequence shown here is derived from an EMBL/GenBank/DDBJ whole genome shotgun (WGS) entry which is preliminary data.</text>
</comment>